<evidence type="ECO:0000256" key="4">
    <source>
        <dbReference type="ARBA" id="ARBA00022833"/>
    </source>
</evidence>
<protein>
    <recommendedName>
        <fullName evidence="10">C2H2-type domain-containing protein</fullName>
    </recommendedName>
</protein>
<evidence type="ECO:0000313" key="12">
    <source>
        <dbReference type="Proteomes" id="UP001345013"/>
    </source>
</evidence>
<dbReference type="InterPro" id="IPR013087">
    <property type="entry name" value="Znf_C2H2_type"/>
</dbReference>
<dbReference type="InterPro" id="IPR051061">
    <property type="entry name" value="Zinc_finger_trans_reg"/>
</dbReference>
<evidence type="ECO:0000256" key="1">
    <source>
        <dbReference type="ARBA" id="ARBA00004123"/>
    </source>
</evidence>
<feature type="compositionally biased region" description="Pro residues" evidence="9">
    <location>
        <begin position="1"/>
        <end position="12"/>
    </location>
</feature>
<name>A0ABR0K3T8_9EURO</name>
<organism evidence="11 12">
    <name type="scientific">Lithohypha guttulata</name>
    <dbReference type="NCBI Taxonomy" id="1690604"/>
    <lineage>
        <taxon>Eukaryota</taxon>
        <taxon>Fungi</taxon>
        <taxon>Dikarya</taxon>
        <taxon>Ascomycota</taxon>
        <taxon>Pezizomycotina</taxon>
        <taxon>Eurotiomycetes</taxon>
        <taxon>Chaetothyriomycetidae</taxon>
        <taxon>Chaetothyriales</taxon>
        <taxon>Trichomeriaceae</taxon>
        <taxon>Lithohypha</taxon>
    </lineage>
</organism>
<feature type="region of interest" description="Disordered" evidence="9">
    <location>
        <begin position="96"/>
        <end position="139"/>
    </location>
</feature>
<evidence type="ECO:0000256" key="2">
    <source>
        <dbReference type="ARBA" id="ARBA00022723"/>
    </source>
</evidence>
<evidence type="ECO:0000256" key="3">
    <source>
        <dbReference type="ARBA" id="ARBA00022771"/>
    </source>
</evidence>
<evidence type="ECO:0000313" key="11">
    <source>
        <dbReference type="EMBL" id="KAK5085120.1"/>
    </source>
</evidence>
<comment type="subcellular location">
    <subcellularLocation>
        <location evidence="1">Nucleus</location>
    </subcellularLocation>
</comment>
<dbReference type="SUPFAM" id="SSF57667">
    <property type="entry name" value="beta-beta-alpha zinc fingers"/>
    <property type="match status" value="2"/>
</dbReference>
<reference evidence="11 12" key="1">
    <citation type="submission" date="2023-08" db="EMBL/GenBank/DDBJ databases">
        <title>Black Yeasts Isolated from many extreme environments.</title>
        <authorList>
            <person name="Coleine C."/>
            <person name="Stajich J.E."/>
            <person name="Selbmann L."/>
        </authorList>
    </citation>
    <scope>NUCLEOTIDE SEQUENCE [LARGE SCALE GENOMIC DNA]</scope>
    <source>
        <strain evidence="11 12">CCFEE 5885</strain>
    </source>
</reference>
<dbReference type="PROSITE" id="PS00028">
    <property type="entry name" value="ZINC_FINGER_C2H2_1"/>
    <property type="match status" value="1"/>
</dbReference>
<comment type="caution">
    <text evidence="11">The sequence shown here is derived from an EMBL/GenBank/DDBJ whole genome shotgun (WGS) entry which is preliminary data.</text>
</comment>
<evidence type="ECO:0000256" key="5">
    <source>
        <dbReference type="ARBA" id="ARBA00023015"/>
    </source>
</evidence>
<dbReference type="SMART" id="SM00355">
    <property type="entry name" value="ZnF_C2H2"/>
    <property type="match status" value="3"/>
</dbReference>
<dbReference type="InterPro" id="IPR036236">
    <property type="entry name" value="Znf_C2H2_sf"/>
</dbReference>
<proteinExistence type="predicted"/>
<gene>
    <name evidence="11" type="ORF">LTR24_007191</name>
</gene>
<keyword evidence="12" id="KW-1185">Reference proteome</keyword>
<accession>A0ABR0K3T8</accession>
<evidence type="ECO:0000259" key="10">
    <source>
        <dbReference type="PROSITE" id="PS50157"/>
    </source>
</evidence>
<dbReference type="PANTHER" id="PTHR46179">
    <property type="entry name" value="ZINC FINGER PROTEIN"/>
    <property type="match status" value="1"/>
</dbReference>
<dbReference type="Gene3D" id="3.30.160.60">
    <property type="entry name" value="Classic Zinc Finger"/>
    <property type="match status" value="2"/>
</dbReference>
<evidence type="ECO:0000256" key="9">
    <source>
        <dbReference type="SAM" id="MobiDB-lite"/>
    </source>
</evidence>
<keyword evidence="7" id="KW-0539">Nucleus</keyword>
<dbReference type="EMBL" id="JAVRRG010000104">
    <property type="protein sequence ID" value="KAK5085120.1"/>
    <property type="molecule type" value="Genomic_DNA"/>
</dbReference>
<feature type="domain" description="C2H2-type" evidence="10">
    <location>
        <begin position="434"/>
        <end position="461"/>
    </location>
</feature>
<evidence type="ECO:0000256" key="8">
    <source>
        <dbReference type="PROSITE-ProRule" id="PRU00042"/>
    </source>
</evidence>
<dbReference type="Proteomes" id="UP001345013">
    <property type="component" value="Unassembled WGS sequence"/>
</dbReference>
<sequence>MASSTMPPPPSPLAHRRTRPAASPTVGSSSCVPRKMSLSKADTFHQPSSPSTEDDPVVSIAHLSKRSTTYTRSSFADWLFNERGAAADAIADFEQTFSGARGPRPAVRRRSAREFEDQLLSKAQHRASSPIDSGIGSSIGSPSIKNLSGTFDKTLDLASNKDSALGDSVAASVTSESLIQETNSIKAPRSTRAVRSSDRSSLTIIHHNPFTKKNTEPSLGSFARRQIYRRLYAPLLQEARFAEFRPIVAGTRKNKNLRCLRDIEQALINQPVVSTVHPILTSRSNSSRKTLAVTPSQYRSFGELTTQLVIDTYQHISESEQRRSTDRAYENGYFLDLVQQVQQLAAHIGSSDTSIEDGAQPKLDDEVTLEGGLSENGNLAELVRWKNGEGISLRTGLPYVPMAGIKRSASSAAPGDAQLSARRKKGVEYPVLHLPCDRCGKEFNRACDLAKHIKTHDRPYKCPEPGCKYHDVGLPTEKELDRHRNDKHTGNPKLYACKYCEFKTKRESNCKQHMEKKHGWSYTRSKGKDKGVNLTPGPTPNTPALAYPSVEQSPVCQTTPWDAQSFTSSMQESPFQPAMNDFSFAQEYPNPLFPRRGIATNQANQLDLTTGLVDNEQLNLNTNLAGNPYDSAAYPTPASAVQQRFTPRTPAYSAITPSPMMVLDHNVSSYGCTNGADLPTPESNQSHSRHPSFVQDMAPPVPMTMNNVDMSYNDFDLDMSNPMESGQLQEDFQLFTHGAGAFTHEGAENATLFQGLQTFDQHEYTPETFAMMDYTEFAEADPLFTDY</sequence>
<feature type="region of interest" description="Disordered" evidence="9">
    <location>
        <begin position="1"/>
        <end position="57"/>
    </location>
</feature>
<keyword evidence="5" id="KW-0805">Transcription regulation</keyword>
<keyword evidence="3 8" id="KW-0863">Zinc-finger</keyword>
<keyword evidence="4" id="KW-0862">Zinc</keyword>
<keyword evidence="2" id="KW-0479">Metal-binding</keyword>
<feature type="compositionally biased region" description="Low complexity" evidence="9">
    <location>
        <begin position="128"/>
        <end position="139"/>
    </location>
</feature>
<evidence type="ECO:0000256" key="7">
    <source>
        <dbReference type="ARBA" id="ARBA00023242"/>
    </source>
</evidence>
<evidence type="ECO:0000256" key="6">
    <source>
        <dbReference type="ARBA" id="ARBA00023163"/>
    </source>
</evidence>
<keyword evidence="6" id="KW-0804">Transcription</keyword>
<dbReference type="PANTHER" id="PTHR46179:SF13">
    <property type="entry name" value="C2H2-TYPE DOMAIN-CONTAINING PROTEIN"/>
    <property type="match status" value="1"/>
</dbReference>
<dbReference type="PROSITE" id="PS50157">
    <property type="entry name" value="ZINC_FINGER_C2H2_2"/>
    <property type="match status" value="1"/>
</dbReference>